<dbReference type="InterPro" id="IPR036679">
    <property type="entry name" value="FlgN-like_sf"/>
</dbReference>
<evidence type="ECO:0000313" key="3">
    <source>
        <dbReference type="Proteomes" id="UP000196365"/>
    </source>
</evidence>
<keyword evidence="1" id="KW-1005">Bacterial flagellum biogenesis</keyword>
<dbReference type="Pfam" id="PF05130">
    <property type="entry name" value="FlgN"/>
    <property type="match status" value="1"/>
</dbReference>
<keyword evidence="2" id="KW-0966">Cell projection</keyword>
<dbReference type="InterPro" id="IPR007809">
    <property type="entry name" value="FlgN-like"/>
</dbReference>
<dbReference type="RefSeq" id="WP_087678404.1">
    <property type="nucleotide sequence ID" value="NZ_FUWV01000004.1"/>
</dbReference>
<dbReference type="GO" id="GO:0044780">
    <property type="term" value="P:bacterial-type flagellum assembly"/>
    <property type="evidence" value="ECO:0007669"/>
    <property type="project" value="InterPro"/>
</dbReference>
<sequence>MELIDFLKKQKELLEDIKNCLEREKQVLIKGEGKNLLEIVKEKQDYISILNAIEKERNQSYPDLNLREMEKQGKLPFDIKKIGNELRSLSEKISILQQTNILLTKQSLEYINTLLFIFQGNEKSINLSYSPDGKLGSNINQDSSILDTSV</sequence>
<evidence type="ECO:0000313" key="2">
    <source>
        <dbReference type="EMBL" id="SJZ53340.1"/>
    </source>
</evidence>
<dbReference type="SUPFAM" id="SSF140566">
    <property type="entry name" value="FlgN-like"/>
    <property type="match status" value="1"/>
</dbReference>
<protein>
    <submittedName>
        <fullName evidence="2">Flagellar biosynthesis/type III secretory pathway chaperone</fullName>
    </submittedName>
</protein>
<keyword evidence="3" id="KW-1185">Reference proteome</keyword>
<accession>A0A1T4LF95</accession>
<evidence type="ECO:0000256" key="1">
    <source>
        <dbReference type="ARBA" id="ARBA00022795"/>
    </source>
</evidence>
<name>A0A1T4LF95_9FIRM</name>
<proteinExistence type="predicted"/>
<dbReference type="Gene3D" id="1.20.58.300">
    <property type="entry name" value="FlgN-like"/>
    <property type="match status" value="1"/>
</dbReference>
<dbReference type="OrthoDB" id="10013565at2"/>
<dbReference type="EMBL" id="FUWV01000004">
    <property type="protein sequence ID" value="SJZ53340.1"/>
    <property type="molecule type" value="Genomic_DNA"/>
</dbReference>
<dbReference type="Proteomes" id="UP000196365">
    <property type="component" value="Unassembled WGS sequence"/>
</dbReference>
<keyword evidence="2" id="KW-0969">Cilium</keyword>
<keyword evidence="2" id="KW-0282">Flagellum</keyword>
<reference evidence="2 3" key="1">
    <citation type="submission" date="2017-02" db="EMBL/GenBank/DDBJ databases">
        <authorList>
            <person name="Peterson S.W."/>
        </authorList>
    </citation>
    <scope>NUCLEOTIDE SEQUENCE [LARGE SCALE GENOMIC DNA]</scope>
    <source>
        <strain evidence="2 3">DSM 15102</strain>
    </source>
</reference>
<dbReference type="AlphaFoldDB" id="A0A1T4LF95"/>
<organism evidence="2 3">
    <name type="scientific">Garciella nitratireducens DSM 15102</name>
    <dbReference type="NCBI Taxonomy" id="1121911"/>
    <lineage>
        <taxon>Bacteria</taxon>
        <taxon>Bacillati</taxon>
        <taxon>Bacillota</taxon>
        <taxon>Clostridia</taxon>
        <taxon>Eubacteriales</taxon>
        <taxon>Eubacteriaceae</taxon>
        <taxon>Garciella</taxon>
    </lineage>
</organism>
<gene>
    <name evidence="2" type="ORF">SAMN02745973_00930</name>
</gene>